<comment type="similarity">
    <text evidence="8">Belongs to the bacterial reverse transcriptase family.</text>
</comment>
<dbReference type="InterPro" id="IPR000123">
    <property type="entry name" value="Reverse_transcriptase_msDNA"/>
</dbReference>
<reference evidence="11 12" key="1">
    <citation type="submission" date="2020-04" db="EMBL/GenBank/DDBJ databases">
        <title>Description of novel Gluconacetobacter.</title>
        <authorList>
            <person name="Sombolestani A."/>
        </authorList>
    </citation>
    <scope>NUCLEOTIDE SEQUENCE [LARGE SCALE GENOMIC DNA]</scope>
    <source>
        <strain evidence="11 12">LMG 19747</strain>
    </source>
</reference>
<dbReference type="SUPFAM" id="SSF56672">
    <property type="entry name" value="DNA/RNA polymerases"/>
    <property type="match status" value="1"/>
</dbReference>
<dbReference type="RefSeq" id="WP_182999688.1">
    <property type="nucleotide sequence ID" value="NZ_JABEQJ010000072.1"/>
</dbReference>
<evidence type="ECO:0000313" key="12">
    <source>
        <dbReference type="Proteomes" id="UP000589085"/>
    </source>
</evidence>
<dbReference type="PRINTS" id="PR00866">
    <property type="entry name" value="RNADNAPOLMS"/>
</dbReference>
<comment type="catalytic activity">
    <reaction evidence="9">
        <text>DNA(n) + a 2'-deoxyribonucleoside 5'-triphosphate = DNA(n+1) + diphosphate</text>
        <dbReference type="Rhea" id="RHEA:22508"/>
        <dbReference type="Rhea" id="RHEA-COMP:17339"/>
        <dbReference type="Rhea" id="RHEA-COMP:17340"/>
        <dbReference type="ChEBI" id="CHEBI:33019"/>
        <dbReference type="ChEBI" id="CHEBI:61560"/>
        <dbReference type="ChEBI" id="CHEBI:173112"/>
        <dbReference type="EC" id="2.7.7.49"/>
    </reaction>
</comment>
<organism evidence="11 12">
    <name type="scientific">Gluconacetobacter sacchari</name>
    <dbReference type="NCBI Taxonomy" id="92759"/>
    <lineage>
        <taxon>Bacteria</taxon>
        <taxon>Pseudomonadati</taxon>
        <taxon>Pseudomonadota</taxon>
        <taxon>Alphaproteobacteria</taxon>
        <taxon>Acetobacterales</taxon>
        <taxon>Acetobacteraceae</taxon>
        <taxon>Gluconacetobacter</taxon>
    </lineage>
</organism>
<dbReference type="Proteomes" id="UP000589085">
    <property type="component" value="Unassembled WGS sequence"/>
</dbReference>
<evidence type="ECO:0000256" key="9">
    <source>
        <dbReference type="ARBA" id="ARBA00048173"/>
    </source>
</evidence>
<protein>
    <recommendedName>
        <fullName evidence="1">RNA-directed DNA polymerase</fullName>
        <ecNumber evidence="1">2.7.7.49</ecNumber>
    </recommendedName>
</protein>
<dbReference type="Pfam" id="PF08388">
    <property type="entry name" value="GIIM"/>
    <property type="match status" value="1"/>
</dbReference>
<keyword evidence="5" id="KW-0460">Magnesium</keyword>
<dbReference type="PANTHER" id="PTHR34047">
    <property type="entry name" value="NUCLEAR INTRON MATURASE 1, MITOCHONDRIAL-RELATED"/>
    <property type="match status" value="1"/>
</dbReference>
<evidence type="ECO:0000256" key="6">
    <source>
        <dbReference type="ARBA" id="ARBA00022918"/>
    </source>
</evidence>
<dbReference type="InterPro" id="IPR051083">
    <property type="entry name" value="GrpII_Intron_Splice-Mob/Def"/>
</dbReference>
<evidence type="ECO:0000256" key="1">
    <source>
        <dbReference type="ARBA" id="ARBA00012493"/>
    </source>
</evidence>
<dbReference type="InterPro" id="IPR043502">
    <property type="entry name" value="DNA/RNA_pol_sf"/>
</dbReference>
<evidence type="ECO:0000256" key="4">
    <source>
        <dbReference type="ARBA" id="ARBA00022723"/>
    </source>
</evidence>
<dbReference type="GO" id="GO:0003964">
    <property type="term" value="F:RNA-directed DNA polymerase activity"/>
    <property type="evidence" value="ECO:0007669"/>
    <property type="project" value="UniProtKB-KW"/>
</dbReference>
<dbReference type="InterPro" id="IPR030931">
    <property type="entry name" value="Group_II_RT_mat"/>
</dbReference>
<dbReference type="GO" id="GO:0003723">
    <property type="term" value="F:RNA binding"/>
    <property type="evidence" value="ECO:0007669"/>
    <property type="project" value="InterPro"/>
</dbReference>
<evidence type="ECO:0000256" key="3">
    <source>
        <dbReference type="ARBA" id="ARBA00022695"/>
    </source>
</evidence>
<dbReference type="InterPro" id="IPR000477">
    <property type="entry name" value="RT_dom"/>
</dbReference>
<keyword evidence="4" id="KW-0479">Metal-binding</keyword>
<sequence>MTGAKPFDIPKREIWEAFKRVKANQGAAGIDGQTIQNFEGRLGDNLYKLWNRMSSGSYMPPPVRRVDIPKASGGTRPLGIPTVADRVAQEVVRRYLEPLLEPVFHGDSYGYRPRRSAIDAVRVARQRCWRFDWVVDIDIKGFFDSIDHELLLRAVRKHTKCPWVLLYVERWLKVPVMTGDGDLVQREQGTPQGGVISPLLANLFLHYAFDVWIGRTMPGIPFERYADDIVCHCHTEREALALRQALDIRFRGCGLMLHPEKTKLVYCKDTNRKRDHEVIQFDFLGYSFRPRLAKWRGGLFGVSYLPAASPTALKAIRQAIRRWTLQTRSDKSLDDLARMFNPYIRGWINYYSHFYKSALYPTMLRIDAFLVRWARRKFKRLRQRPKGARDWLARVIRSSPGLFAHWPLLHGNGRTLGAV</sequence>
<dbReference type="InterPro" id="IPR013597">
    <property type="entry name" value="Mat_intron_G2"/>
</dbReference>
<evidence type="ECO:0000256" key="8">
    <source>
        <dbReference type="ARBA" id="ARBA00034120"/>
    </source>
</evidence>
<dbReference type="PROSITE" id="PS50878">
    <property type="entry name" value="RT_POL"/>
    <property type="match status" value="1"/>
</dbReference>
<name>A0A7W4IH99_9PROT</name>
<keyword evidence="3 11" id="KW-0548">Nucleotidyltransferase</keyword>
<dbReference type="Pfam" id="PF00078">
    <property type="entry name" value="RVT_1"/>
    <property type="match status" value="1"/>
</dbReference>
<keyword evidence="2 11" id="KW-0808">Transferase</keyword>
<evidence type="ECO:0000256" key="5">
    <source>
        <dbReference type="ARBA" id="ARBA00022842"/>
    </source>
</evidence>
<evidence type="ECO:0000256" key="2">
    <source>
        <dbReference type="ARBA" id="ARBA00022679"/>
    </source>
</evidence>
<dbReference type="AlphaFoldDB" id="A0A7W4IH99"/>
<dbReference type="NCBIfam" id="TIGR04416">
    <property type="entry name" value="group_II_RT_mat"/>
    <property type="match status" value="1"/>
</dbReference>
<dbReference type="EMBL" id="JABEQJ010000072">
    <property type="protein sequence ID" value="MBB2162879.1"/>
    <property type="molecule type" value="Genomic_DNA"/>
</dbReference>
<proteinExistence type="inferred from homology"/>
<comment type="caution">
    <text evidence="11">The sequence shown here is derived from an EMBL/GenBank/DDBJ whole genome shotgun (WGS) entry which is preliminary data.</text>
</comment>
<feature type="domain" description="Reverse transcriptase" evidence="10">
    <location>
        <begin position="49"/>
        <end position="288"/>
    </location>
</feature>
<gene>
    <name evidence="11" type="primary">ltrA</name>
    <name evidence="11" type="ORF">HLH48_22645</name>
</gene>
<accession>A0A7W4IH99</accession>
<dbReference type="CDD" id="cd01651">
    <property type="entry name" value="RT_G2_intron"/>
    <property type="match status" value="1"/>
</dbReference>
<dbReference type="PANTHER" id="PTHR34047:SF3">
    <property type="entry name" value="BLR2052 PROTEIN"/>
    <property type="match status" value="1"/>
</dbReference>
<dbReference type="GO" id="GO:0051607">
    <property type="term" value="P:defense response to virus"/>
    <property type="evidence" value="ECO:0007669"/>
    <property type="project" value="UniProtKB-KW"/>
</dbReference>
<evidence type="ECO:0000313" key="11">
    <source>
        <dbReference type="EMBL" id="MBB2162879.1"/>
    </source>
</evidence>
<dbReference type="GO" id="GO:0046872">
    <property type="term" value="F:metal ion binding"/>
    <property type="evidence" value="ECO:0007669"/>
    <property type="project" value="UniProtKB-KW"/>
</dbReference>
<evidence type="ECO:0000259" key="10">
    <source>
        <dbReference type="PROSITE" id="PS50878"/>
    </source>
</evidence>
<evidence type="ECO:0000256" key="7">
    <source>
        <dbReference type="ARBA" id="ARBA00023118"/>
    </source>
</evidence>
<keyword evidence="6 11" id="KW-0695">RNA-directed DNA polymerase</keyword>
<dbReference type="EC" id="2.7.7.49" evidence="1"/>
<keyword evidence="7" id="KW-0051">Antiviral defense</keyword>